<evidence type="ECO:0000313" key="1">
    <source>
        <dbReference type="EMBL" id="EXB25876.1"/>
    </source>
</evidence>
<sequence>MEKAIEIIYYVAKASLHACYFSIAKLRAKVVTDPKRDFEDVLMFSSFGVVVDLWSAVGCLSGGCGVCADGSWG</sequence>
<gene>
    <name evidence="1" type="ORF">L484_012303</name>
</gene>
<keyword evidence="2" id="KW-1185">Reference proteome</keyword>
<protein>
    <submittedName>
        <fullName evidence="1">Uncharacterized protein</fullName>
    </submittedName>
</protein>
<dbReference type="Proteomes" id="UP000030645">
    <property type="component" value="Unassembled WGS sequence"/>
</dbReference>
<dbReference type="AlphaFoldDB" id="W9QLV5"/>
<evidence type="ECO:0000313" key="2">
    <source>
        <dbReference type="Proteomes" id="UP000030645"/>
    </source>
</evidence>
<organism evidence="1 2">
    <name type="scientific">Morus notabilis</name>
    <dbReference type="NCBI Taxonomy" id="981085"/>
    <lineage>
        <taxon>Eukaryota</taxon>
        <taxon>Viridiplantae</taxon>
        <taxon>Streptophyta</taxon>
        <taxon>Embryophyta</taxon>
        <taxon>Tracheophyta</taxon>
        <taxon>Spermatophyta</taxon>
        <taxon>Magnoliopsida</taxon>
        <taxon>eudicotyledons</taxon>
        <taxon>Gunneridae</taxon>
        <taxon>Pentapetalae</taxon>
        <taxon>rosids</taxon>
        <taxon>fabids</taxon>
        <taxon>Rosales</taxon>
        <taxon>Moraceae</taxon>
        <taxon>Moreae</taxon>
        <taxon>Morus</taxon>
    </lineage>
</organism>
<proteinExistence type="predicted"/>
<name>W9QLV5_9ROSA</name>
<accession>W9QLV5</accession>
<dbReference type="EMBL" id="KE343368">
    <property type="protein sequence ID" value="EXB25876.1"/>
    <property type="molecule type" value="Genomic_DNA"/>
</dbReference>
<reference evidence="2" key="1">
    <citation type="submission" date="2013-01" db="EMBL/GenBank/DDBJ databases">
        <title>Draft Genome Sequence of a Mulberry Tree, Morus notabilis C.K. Schneid.</title>
        <authorList>
            <person name="He N."/>
            <person name="Zhao S."/>
        </authorList>
    </citation>
    <scope>NUCLEOTIDE SEQUENCE</scope>
</reference>